<accession>A0A378I5V8</accession>
<dbReference type="RefSeq" id="WP_058523821.1">
    <property type="nucleotide sequence ID" value="NZ_LNXT01000025.1"/>
</dbReference>
<dbReference type="Proteomes" id="UP000255066">
    <property type="component" value="Unassembled WGS sequence"/>
</dbReference>
<dbReference type="EMBL" id="LNXT01000025">
    <property type="protein sequence ID" value="KTC70199.1"/>
    <property type="molecule type" value="Genomic_DNA"/>
</dbReference>
<dbReference type="AlphaFoldDB" id="A0A378I5V8"/>
<organism evidence="2 4">
    <name type="scientific">Legionella birminghamensis</name>
    <dbReference type="NCBI Taxonomy" id="28083"/>
    <lineage>
        <taxon>Bacteria</taxon>
        <taxon>Pseudomonadati</taxon>
        <taxon>Pseudomonadota</taxon>
        <taxon>Gammaproteobacteria</taxon>
        <taxon>Legionellales</taxon>
        <taxon>Legionellaceae</taxon>
        <taxon>Legionella</taxon>
    </lineage>
</organism>
<proteinExistence type="predicted"/>
<gene>
    <name evidence="1" type="ORF">Lbir_1782</name>
    <name evidence="2" type="ORF">NCTC12437_00147</name>
</gene>
<evidence type="ECO:0000313" key="3">
    <source>
        <dbReference type="Proteomes" id="UP000054735"/>
    </source>
</evidence>
<protein>
    <submittedName>
        <fullName evidence="2">Uncharacterized protein</fullName>
    </submittedName>
</protein>
<name>A0A378I5V8_9GAMM</name>
<dbReference type="EMBL" id="UGNW01000001">
    <property type="protein sequence ID" value="STX30393.1"/>
    <property type="molecule type" value="Genomic_DNA"/>
</dbReference>
<dbReference type="STRING" id="28083.Lbir_1782"/>
<reference evidence="2 4" key="2">
    <citation type="submission" date="2018-06" db="EMBL/GenBank/DDBJ databases">
        <authorList>
            <consortium name="Pathogen Informatics"/>
            <person name="Doyle S."/>
        </authorList>
    </citation>
    <scope>NUCLEOTIDE SEQUENCE [LARGE SCALE GENOMIC DNA]</scope>
    <source>
        <strain evidence="2 4">NCTC12437</strain>
    </source>
</reference>
<reference evidence="1 3" key="1">
    <citation type="submission" date="2015-11" db="EMBL/GenBank/DDBJ databases">
        <title>Genomic analysis of 38 Legionella species identifies large and diverse effector repertoires.</title>
        <authorList>
            <person name="Burstein D."/>
            <person name="Amaro F."/>
            <person name="Zusman T."/>
            <person name="Lifshitz Z."/>
            <person name="Cohen O."/>
            <person name="Gilbert J.A."/>
            <person name="Pupko T."/>
            <person name="Shuman H.A."/>
            <person name="Segal G."/>
        </authorList>
    </citation>
    <scope>NUCLEOTIDE SEQUENCE [LARGE SCALE GENOMIC DNA]</scope>
    <source>
        <strain evidence="1 3">CDC#1407-AL-14</strain>
    </source>
</reference>
<keyword evidence="3" id="KW-1185">Reference proteome</keyword>
<evidence type="ECO:0000313" key="2">
    <source>
        <dbReference type="EMBL" id="STX30393.1"/>
    </source>
</evidence>
<evidence type="ECO:0000313" key="4">
    <source>
        <dbReference type="Proteomes" id="UP000255066"/>
    </source>
</evidence>
<dbReference type="Proteomes" id="UP000054735">
    <property type="component" value="Unassembled WGS sequence"/>
</dbReference>
<evidence type="ECO:0000313" key="1">
    <source>
        <dbReference type="EMBL" id="KTC70199.1"/>
    </source>
</evidence>
<sequence length="64" mass="7323">MYVINLYNFGRFQEGYLTEEEHSFYLRELTKLEGFSLSVGSQMLVLDIIDKVQAGAKNAAFKKA</sequence>